<feature type="domain" description="Schlafen AlbA-2" evidence="1">
    <location>
        <begin position="12"/>
        <end position="148"/>
    </location>
</feature>
<keyword evidence="3" id="KW-0238">DNA-binding</keyword>
<dbReference type="Proteomes" id="UP000199519">
    <property type="component" value="Unassembled WGS sequence"/>
</dbReference>
<proteinExistence type="predicted"/>
<dbReference type="Proteomes" id="UP000198945">
    <property type="component" value="Unassembled WGS sequence"/>
</dbReference>
<reference evidence="3 6" key="1">
    <citation type="submission" date="2016-10" db="EMBL/GenBank/DDBJ databases">
        <authorList>
            <person name="de Groot N.N."/>
        </authorList>
    </citation>
    <scope>NUCLEOTIDE SEQUENCE [LARGE SCALE GENOMIC DNA]</scope>
    <source>
        <strain evidence="3 6">WG7</strain>
    </source>
</reference>
<sequence>MEYDDIIDYEQESTKLDFKAIQYDSPKHPDLLKDIMSMANADVEGEKHIIVGVNHKANGERDIVGIEKETFIDASIYQQLIRENIEPYIKITYEPYEYTGEKDKYKGDLVGVFKIEDCNDKPYMMKKKYRNLNKGDAFIRKGTHQTPITRTDLDKIYDKKGSNDFEENIKMGFIDTEFSNRIKLSPLEISVLPSERAADEIERILEEKRNSKDILNNTGFGDIHKMIQGYTYPFSSVPYKHRSIERLEKDLENVKETYRDYDLYEVFSNSYVLNFEVINEDRNYIEDASFRLEIPDKNGIIVFDKYYEEPSGEPLIIGMETPTNIEVINYPDIYKEEDKVIVDVVIGNIKHHIPIDIYDVSFRIWIKPCLKGETIELKGILYGKNLVEPIERSFFIDVK</sequence>
<keyword evidence="7" id="KW-1185">Reference proteome</keyword>
<evidence type="ECO:0000259" key="1">
    <source>
        <dbReference type="Pfam" id="PF04326"/>
    </source>
</evidence>
<dbReference type="Proteomes" id="UP000198612">
    <property type="component" value="Unassembled WGS sequence"/>
</dbReference>
<organism evidence="3 6">
    <name type="scientific">Halanaerobium congolense</name>
    <dbReference type="NCBI Taxonomy" id="54121"/>
    <lineage>
        <taxon>Bacteria</taxon>
        <taxon>Bacillati</taxon>
        <taxon>Bacillota</taxon>
        <taxon>Clostridia</taxon>
        <taxon>Halanaerobiales</taxon>
        <taxon>Halanaerobiaceae</taxon>
        <taxon>Halanaerobium</taxon>
    </lineage>
</organism>
<name>A0A1G8KQK8_9FIRM</name>
<gene>
    <name evidence="2" type="ORF">SAMN04488598_108111</name>
    <name evidence="4" type="ORF">SAMN04515652_106129</name>
    <name evidence="3" type="ORF">SAMN04515654_106128</name>
</gene>
<dbReference type="InterPro" id="IPR038461">
    <property type="entry name" value="Schlafen_AlbA_2_dom_sf"/>
</dbReference>
<dbReference type="RefSeq" id="WP_089717831.1">
    <property type="nucleotide sequence ID" value="NZ_FNBJ01000008.1"/>
</dbReference>
<reference evidence="5 7" key="2">
    <citation type="submission" date="2016-10" db="EMBL/GenBank/DDBJ databases">
        <authorList>
            <person name="Varghese N."/>
            <person name="Submissions S."/>
        </authorList>
    </citation>
    <scope>NUCLEOTIDE SEQUENCE [LARGE SCALE GENOMIC DNA]</scope>
    <source>
        <strain evidence="2 7">WG2</strain>
        <strain evidence="4 5">WG5</strain>
    </source>
</reference>
<dbReference type="EMBL" id="FOHG01000006">
    <property type="protein sequence ID" value="SES80503.1"/>
    <property type="molecule type" value="Genomic_DNA"/>
</dbReference>
<evidence type="ECO:0000313" key="7">
    <source>
        <dbReference type="Proteomes" id="UP000199519"/>
    </source>
</evidence>
<dbReference type="GO" id="GO:0003677">
    <property type="term" value="F:DNA binding"/>
    <property type="evidence" value="ECO:0007669"/>
    <property type="project" value="UniProtKB-KW"/>
</dbReference>
<dbReference type="EMBL" id="FNBJ01000008">
    <property type="protein sequence ID" value="SDF25571.1"/>
    <property type="molecule type" value="Genomic_DNA"/>
</dbReference>
<evidence type="ECO:0000313" key="3">
    <source>
        <dbReference type="EMBL" id="SDI45679.1"/>
    </source>
</evidence>
<evidence type="ECO:0000313" key="2">
    <source>
        <dbReference type="EMBL" id="SDF25571.1"/>
    </source>
</evidence>
<dbReference type="EMBL" id="FNEH01000006">
    <property type="protein sequence ID" value="SDI45679.1"/>
    <property type="molecule type" value="Genomic_DNA"/>
</dbReference>
<evidence type="ECO:0000313" key="6">
    <source>
        <dbReference type="Proteomes" id="UP000198945"/>
    </source>
</evidence>
<dbReference type="Gene3D" id="3.30.950.30">
    <property type="entry name" value="Schlafen, AAA domain"/>
    <property type="match status" value="1"/>
</dbReference>
<dbReference type="PANTHER" id="PTHR30595">
    <property type="entry name" value="GLPR-RELATED TRANSCRIPTIONAL REPRESSOR"/>
    <property type="match status" value="1"/>
</dbReference>
<accession>A0A1G8KQK8</accession>
<protein>
    <submittedName>
        <fullName evidence="2 3">DNA-binding domain-containing protein</fullName>
    </submittedName>
</protein>
<dbReference type="AlphaFoldDB" id="A0A1G8KQK8"/>
<dbReference type="PANTHER" id="PTHR30595:SF6">
    <property type="entry name" value="SCHLAFEN ALBA-2 DOMAIN-CONTAINING PROTEIN"/>
    <property type="match status" value="1"/>
</dbReference>
<evidence type="ECO:0000313" key="4">
    <source>
        <dbReference type="EMBL" id="SES80503.1"/>
    </source>
</evidence>
<dbReference type="InterPro" id="IPR007421">
    <property type="entry name" value="Schlafen_AlbA_2_dom"/>
</dbReference>
<dbReference type="Pfam" id="PF04326">
    <property type="entry name" value="SLFN_AlbA_2"/>
    <property type="match status" value="1"/>
</dbReference>
<evidence type="ECO:0000313" key="5">
    <source>
        <dbReference type="Proteomes" id="UP000198612"/>
    </source>
</evidence>